<proteinExistence type="predicted"/>
<evidence type="ECO:0000259" key="8">
    <source>
        <dbReference type="PROSITE" id="PS50109"/>
    </source>
</evidence>
<name>A0ABY7AQG1_9ALTE</name>
<evidence type="ECO:0000256" key="7">
    <source>
        <dbReference type="SAM" id="Phobius"/>
    </source>
</evidence>
<protein>
    <recommendedName>
        <fullName evidence="2">histidine kinase</fullName>
        <ecNumber evidence="2">2.7.13.3</ecNumber>
    </recommendedName>
</protein>
<feature type="transmembrane region" description="Helical" evidence="7">
    <location>
        <begin position="138"/>
        <end position="156"/>
    </location>
</feature>
<organism evidence="9 10">
    <name type="scientific">Catenovulum adriaticum</name>
    <dbReference type="NCBI Taxonomy" id="2984846"/>
    <lineage>
        <taxon>Bacteria</taxon>
        <taxon>Pseudomonadati</taxon>
        <taxon>Pseudomonadota</taxon>
        <taxon>Gammaproteobacteria</taxon>
        <taxon>Alteromonadales</taxon>
        <taxon>Alteromonadaceae</taxon>
        <taxon>Catenovulum</taxon>
    </lineage>
</organism>
<dbReference type="EC" id="2.7.13.3" evidence="2"/>
<evidence type="ECO:0000256" key="2">
    <source>
        <dbReference type="ARBA" id="ARBA00012438"/>
    </source>
</evidence>
<dbReference type="GO" id="GO:0016301">
    <property type="term" value="F:kinase activity"/>
    <property type="evidence" value="ECO:0007669"/>
    <property type="project" value="UniProtKB-KW"/>
</dbReference>
<dbReference type="EMBL" id="CP109965">
    <property type="protein sequence ID" value="WAJ70906.1"/>
    <property type="molecule type" value="Genomic_DNA"/>
</dbReference>
<gene>
    <name evidence="9" type="ORF">OLW01_03605</name>
</gene>
<dbReference type="SMART" id="SM00387">
    <property type="entry name" value="HATPase_c"/>
    <property type="match status" value="1"/>
</dbReference>
<dbReference type="InterPro" id="IPR005467">
    <property type="entry name" value="His_kinase_dom"/>
</dbReference>
<dbReference type="InterPro" id="IPR036890">
    <property type="entry name" value="HATPase_C_sf"/>
</dbReference>
<dbReference type="Proteomes" id="UP001163726">
    <property type="component" value="Chromosome"/>
</dbReference>
<comment type="catalytic activity">
    <reaction evidence="1">
        <text>ATP + protein L-histidine = ADP + protein N-phospho-L-histidine.</text>
        <dbReference type="EC" id="2.7.13.3"/>
    </reaction>
</comment>
<sequence>MQLNWKQIKKYHALTLVRLIFSFSCLLVFWVFSITAFESYLVVGLYCLSHAYLTIKNTSFSLLLSHFVDLIGFSILLYLHGSAMNGAISILYIPIVSASLLLKWRHAWLISMLAIAFYSGLIWQVTSGTHHHMMGAHLQGMWFTFVLSAVAMTWFMSAQRSRLIRQSHEISELKEQQMRDEQILAVATYSANTAHQLSTPLSTLGMLIDELSLFNKESEIPADLQHQLSEQVSFCQTIVKNIAKQAKLNTPNRCQAKQFVEKITQFWWNRRNEIELNTQFELSLDNVEIMTDLNLEMAISNLLDNAADSSLARQSNQIELSSKVEQDKLIIQIQDYGDGFDLQRMANLGLKSTSEKASGMGIGLILANAAIERSQGEIVLVNNERGALTIINLPLLSNTIG</sequence>
<feature type="transmembrane region" description="Helical" evidence="7">
    <location>
        <begin position="107"/>
        <end position="126"/>
    </location>
</feature>
<keyword evidence="7" id="KW-0812">Transmembrane</keyword>
<evidence type="ECO:0000256" key="1">
    <source>
        <dbReference type="ARBA" id="ARBA00000085"/>
    </source>
</evidence>
<keyword evidence="7" id="KW-0472">Membrane</keyword>
<keyword evidence="4" id="KW-0547">Nucleotide-binding</keyword>
<dbReference type="RefSeq" id="WP_268075258.1">
    <property type="nucleotide sequence ID" value="NZ_CP109965.1"/>
</dbReference>
<keyword evidence="3" id="KW-0808">Transferase</keyword>
<keyword evidence="6" id="KW-0067">ATP-binding</keyword>
<dbReference type="PANTHER" id="PTHR44936">
    <property type="entry name" value="SENSOR PROTEIN CREC"/>
    <property type="match status" value="1"/>
</dbReference>
<keyword evidence="5 9" id="KW-0418">Kinase</keyword>
<reference evidence="9" key="1">
    <citation type="submission" date="2022-10" db="EMBL/GenBank/DDBJ databases">
        <title>Catenovulum adriacola sp. nov. isolated in the Harbour of Susak.</title>
        <authorList>
            <person name="Schoch T."/>
            <person name="Reich S.J."/>
            <person name="Stoeferle S."/>
            <person name="Flaiz M."/>
            <person name="Kazda M."/>
            <person name="Riedel C.U."/>
            <person name="Duerre P."/>
        </authorList>
    </citation>
    <scope>NUCLEOTIDE SEQUENCE</scope>
    <source>
        <strain evidence="9">TS8</strain>
    </source>
</reference>
<evidence type="ECO:0000313" key="10">
    <source>
        <dbReference type="Proteomes" id="UP001163726"/>
    </source>
</evidence>
<evidence type="ECO:0000256" key="3">
    <source>
        <dbReference type="ARBA" id="ARBA00022679"/>
    </source>
</evidence>
<keyword evidence="10" id="KW-1185">Reference proteome</keyword>
<evidence type="ECO:0000256" key="6">
    <source>
        <dbReference type="ARBA" id="ARBA00022840"/>
    </source>
</evidence>
<feature type="domain" description="Histidine kinase" evidence="8">
    <location>
        <begin position="192"/>
        <end position="397"/>
    </location>
</feature>
<evidence type="ECO:0000256" key="5">
    <source>
        <dbReference type="ARBA" id="ARBA00022777"/>
    </source>
</evidence>
<dbReference type="Pfam" id="PF02518">
    <property type="entry name" value="HATPase_c"/>
    <property type="match status" value="1"/>
</dbReference>
<dbReference type="PANTHER" id="PTHR44936:SF10">
    <property type="entry name" value="SENSOR PROTEIN RSTB"/>
    <property type="match status" value="1"/>
</dbReference>
<feature type="transmembrane region" description="Helical" evidence="7">
    <location>
        <begin position="20"/>
        <end position="48"/>
    </location>
</feature>
<dbReference type="InterPro" id="IPR050980">
    <property type="entry name" value="2C_sensor_his_kinase"/>
</dbReference>
<evidence type="ECO:0000256" key="4">
    <source>
        <dbReference type="ARBA" id="ARBA00022741"/>
    </source>
</evidence>
<evidence type="ECO:0000313" key="9">
    <source>
        <dbReference type="EMBL" id="WAJ70906.1"/>
    </source>
</evidence>
<keyword evidence="7" id="KW-1133">Transmembrane helix</keyword>
<dbReference type="InterPro" id="IPR003594">
    <property type="entry name" value="HATPase_dom"/>
</dbReference>
<dbReference type="Gene3D" id="3.30.565.10">
    <property type="entry name" value="Histidine kinase-like ATPase, C-terminal domain"/>
    <property type="match status" value="1"/>
</dbReference>
<dbReference type="SUPFAM" id="SSF55874">
    <property type="entry name" value="ATPase domain of HSP90 chaperone/DNA topoisomerase II/histidine kinase"/>
    <property type="match status" value="1"/>
</dbReference>
<accession>A0ABY7AQG1</accession>
<dbReference type="PROSITE" id="PS50109">
    <property type="entry name" value="HIS_KIN"/>
    <property type="match status" value="1"/>
</dbReference>